<reference evidence="11" key="2">
    <citation type="submission" date="2023-05" db="EMBL/GenBank/DDBJ databases">
        <authorList>
            <consortium name="Lawrence Berkeley National Laboratory"/>
            <person name="Steindorff A."/>
            <person name="Hensen N."/>
            <person name="Bonometti L."/>
            <person name="Westerberg I."/>
            <person name="Brannstrom I.O."/>
            <person name="Guillou S."/>
            <person name="Cros-Aarteil S."/>
            <person name="Calhoun S."/>
            <person name="Haridas S."/>
            <person name="Kuo A."/>
            <person name="Mondo S."/>
            <person name="Pangilinan J."/>
            <person name="Riley R."/>
            <person name="Labutti K."/>
            <person name="Andreopoulos B."/>
            <person name="Lipzen A."/>
            <person name="Chen C."/>
            <person name="Yanf M."/>
            <person name="Daum C."/>
            <person name="Ng V."/>
            <person name="Clum A."/>
            <person name="Ohm R."/>
            <person name="Martin F."/>
            <person name="Silar P."/>
            <person name="Natvig D."/>
            <person name="Lalanne C."/>
            <person name="Gautier V."/>
            <person name="Ament-Velasquez S.L."/>
            <person name="Kruys A."/>
            <person name="Hutchinson M.I."/>
            <person name="Powell A.J."/>
            <person name="Barry K."/>
            <person name="Miller A.N."/>
            <person name="Grigoriev I.V."/>
            <person name="Debuchy R."/>
            <person name="Gladieux P."/>
            <person name="Thoren M.H."/>
            <person name="Johannesson H."/>
        </authorList>
    </citation>
    <scope>NUCLEOTIDE SEQUENCE</scope>
    <source>
        <strain evidence="11">CBS 508.74</strain>
    </source>
</reference>
<dbReference type="Proteomes" id="UP001302812">
    <property type="component" value="Unassembled WGS sequence"/>
</dbReference>
<dbReference type="GeneID" id="89934864"/>
<evidence type="ECO:0000256" key="5">
    <source>
        <dbReference type="ARBA" id="ARBA00022833"/>
    </source>
</evidence>
<evidence type="ECO:0000313" key="11">
    <source>
        <dbReference type="EMBL" id="KAK4117322.1"/>
    </source>
</evidence>
<dbReference type="GO" id="GO:0000978">
    <property type="term" value="F:RNA polymerase II cis-regulatory region sequence-specific DNA binding"/>
    <property type="evidence" value="ECO:0007669"/>
    <property type="project" value="TreeGrafter"/>
</dbReference>
<dbReference type="FunFam" id="3.30.160.60:FF:000446">
    <property type="entry name" value="Zinc finger protein"/>
    <property type="match status" value="1"/>
</dbReference>
<dbReference type="EMBL" id="MU853332">
    <property type="protein sequence ID" value="KAK4117322.1"/>
    <property type="molecule type" value="Genomic_DNA"/>
</dbReference>
<evidence type="ECO:0000256" key="6">
    <source>
        <dbReference type="ARBA" id="ARBA00023125"/>
    </source>
</evidence>
<dbReference type="PANTHER" id="PTHR23235">
    <property type="entry name" value="KRUEPPEL-LIKE TRANSCRIPTION FACTOR"/>
    <property type="match status" value="1"/>
</dbReference>
<dbReference type="InterPro" id="IPR013087">
    <property type="entry name" value="Znf_C2H2_type"/>
</dbReference>
<evidence type="ECO:0000256" key="7">
    <source>
        <dbReference type="ARBA" id="ARBA00023242"/>
    </source>
</evidence>
<protein>
    <recommendedName>
        <fullName evidence="10">C2H2-type domain-containing protein</fullName>
    </recommendedName>
</protein>
<feature type="compositionally biased region" description="Basic and acidic residues" evidence="9">
    <location>
        <begin position="614"/>
        <end position="624"/>
    </location>
</feature>
<feature type="region of interest" description="Disordered" evidence="9">
    <location>
        <begin position="365"/>
        <end position="411"/>
    </location>
</feature>
<evidence type="ECO:0000259" key="10">
    <source>
        <dbReference type="PROSITE" id="PS50157"/>
    </source>
</evidence>
<feature type="compositionally biased region" description="Low complexity" evidence="9">
    <location>
        <begin position="50"/>
        <end position="61"/>
    </location>
</feature>
<keyword evidence="3" id="KW-0677">Repeat</keyword>
<comment type="caution">
    <text evidence="11">The sequence shown here is derived from an EMBL/GenBank/DDBJ whole genome shotgun (WGS) entry which is preliminary data.</text>
</comment>
<dbReference type="GO" id="GO:0008270">
    <property type="term" value="F:zinc ion binding"/>
    <property type="evidence" value="ECO:0007669"/>
    <property type="project" value="UniProtKB-KW"/>
</dbReference>
<dbReference type="InterPro" id="IPR036236">
    <property type="entry name" value="Znf_C2H2_sf"/>
</dbReference>
<feature type="domain" description="C2H2-type" evidence="10">
    <location>
        <begin position="539"/>
        <end position="566"/>
    </location>
</feature>
<evidence type="ECO:0000313" key="12">
    <source>
        <dbReference type="Proteomes" id="UP001302812"/>
    </source>
</evidence>
<feature type="domain" description="C2H2-type" evidence="10">
    <location>
        <begin position="567"/>
        <end position="589"/>
    </location>
</feature>
<dbReference type="Pfam" id="PF00096">
    <property type="entry name" value="zf-C2H2"/>
    <property type="match status" value="4"/>
</dbReference>
<accession>A0AAN6YXF9</accession>
<keyword evidence="12" id="KW-1185">Reference proteome</keyword>
<organism evidence="11 12">
    <name type="scientific">Canariomyces notabilis</name>
    <dbReference type="NCBI Taxonomy" id="2074819"/>
    <lineage>
        <taxon>Eukaryota</taxon>
        <taxon>Fungi</taxon>
        <taxon>Dikarya</taxon>
        <taxon>Ascomycota</taxon>
        <taxon>Pezizomycotina</taxon>
        <taxon>Sordariomycetes</taxon>
        <taxon>Sordariomycetidae</taxon>
        <taxon>Sordariales</taxon>
        <taxon>Chaetomiaceae</taxon>
        <taxon>Canariomyces</taxon>
    </lineage>
</organism>
<feature type="region of interest" description="Disordered" evidence="9">
    <location>
        <begin position="614"/>
        <end position="645"/>
    </location>
</feature>
<evidence type="ECO:0000256" key="1">
    <source>
        <dbReference type="ARBA" id="ARBA00004123"/>
    </source>
</evidence>
<feature type="compositionally biased region" description="Low complexity" evidence="9">
    <location>
        <begin position="382"/>
        <end position="399"/>
    </location>
</feature>
<dbReference type="FunFam" id="3.30.160.60:FF:002343">
    <property type="entry name" value="Zinc finger protein 33A"/>
    <property type="match status" value="1"/>
</dbReference>
<evidence type="ECO:0000256" key="8">
    <source>
        <dbReference type="PROSITE-ProRule" id="PRU00042"/>
    </source>
</evidence>
<evidence type="ECO:0000256" key="3">
    <source>
        <dbReference type="ARBA" id="ARBA00022737"/>
    </source>
</evidence>
<keyword evidence="7" id="KW-0539">Nucleus</keyword>
<sequence>MDHSFDSATRFPGNGDGFHRHSQSTTNHLGLDFQSMMPPPPKPSDSARMSAGGSSTTGAASSAYESHDDLCVDHCMGVGLYNGFQQFNHRGGQTTAHARWARENAVSGYEYSLGIGAMPMQFRNHYAGPQSSNPYQQSWFSHNLDSAVRCSDEDCQSVGDMSCCDSHCTMTGKCTDIACADTEDACTDQNCPSRPGPVPSSEVVNGAAALISINHAPEEPSDNFNLQHSVMGAMDFSLSGNAQQDYLMSSGLLPGPVGSIATHLLVAHGDADSANCTSPCPLNDPQNYPYCHLPVYSNPSPFHQYDSVGSDGQMNHGFVECGAEFHDPESFLAHFNSQHRPHFTGAVPNFFRCSATGMHRATELTAAESMSPPATPLDTSDSGASSGTPSPLTPLSNSLEMTDVKPKRSSHVRGASVVSSISSSARLGVEEEHRCLWKEEGSSDICGQTFSDAEELFKHASECHIKHAQKGAQGFRCGWDDCPRSEPGAAGFPQRSKIERHMQTHIGHKPHICPTCNKGFSAKQALTQHMFIHSNEKPLVCNICNKAFRYPSALTMHQRVHSGLKPLKCPVCGKGFSESSNLSKHKRTHEVKGRFTCTVPGCDRNFHRQDQLRRHMKTHQKDNNSRPASASESGVEGIYEQLPQS</sequence>
<dbReference type="SMART" id="SM00355">
    <property type="entry name" value="ZnF_C2H2"/>
    <property type="match status" value="7"/>
</dbReference>
<dbReference type="GO" id="GO:0005634">
    <property type="term" value="C:nucleus"/>
    <property type="evidence" value="ECO:0007669"/>
    <property type="project" value="UniProtKB-SubCell"/>
</dbReference>
<dbReference type="PANTHER" id="PTHR23235:SF142">
    <property type="entry name" value="ZINC FINGER PROTEIN 384"/>
    <property type="match status" value="1"/>
</dbReference>
<comment type="subcellular location">
    <subcellularLocation>
        <location evidence="1">Nucleus</location>
    </subcellularLocation>
</comment>
<gene>
    <name evidence="11" type="ORF">N656DRAFT_698816</name>
</gene>
<evidence type="ECO:0000256" key="2">
    <source>
        <dbReference type="ARBA" id="ARBA00022723"/>
    </source>
</evidence>
<reference evidence="11" key="1">
    <citation type="journal article" date="2023" name="Mol. Phylogenet. Evol.">
        <title>Genome-scale phylogeny and comparative genomics of the fungal order Sordariales.</title>
        <authorList>
            <person name="Hensen N."/>
            <person name="Bonometti L."/>
            <person name="Westerberg I."/>
            <person name="Brannstrom I.O."/>
            <person name="Guillou S."/>
            <person name="Cros-Aarteil S."/>
            <person name="Calhoun S."/>
            <person name="Haridas S."/>
            <person name="Kuo A."/>
            <person name="Mondo S."/>
            <person name="Pangilinan J."/>
            <person name="Riley R."/>
            <person name="LaButti K."/>
            <person name="Andreopoulos B."/>
            <person name="Lipzen A."/>
            <person name="Chen C."/>
            <person name="Yan M."/>
            <person name="Daum C."/>
            <person name="Ng V."/>
            <person name="Clum A."/>
            <person name="Steindorff A."/>
            <person name="Ohm R.A."/>
            <person name="Martin F."/>
            <person name="Silar P."/>
            <person name="Natvig D.O."/>
            <person name="Lalanne C."/>
            <person name="Gautier V."/>
            <person name="Ament-Velasquez S.L."/>
            <person name="Kruys A."/>
            <person name="Hutchinson M.I."/>
            <person name="Powell A.J."/>
            <person name="Barry K."/>
            <person name="Miller A.N."/>
            <person name="Grigoriev I.V."/>
            <person name="Debuchy R."/>
            <person name="Gladieux P."/>
            <person name="Hiltunen Thoren M."/>
            <person name="Johannesson H."/>
        </authorList>
    </citation>
    <scope>NUCLEOTIDE SEQUENCE</scope>
    <source>
        <strain evidence="11">CBS 508.74</strain>
    </source>
</reference>
<evidence type="ECO:0000256" key="9">
    <source>
        <dbReference type="SAM" id="MobiDB-lite"/>
    </source>
</evidence>
<feature type="domain" description="C2H2-type" evidence="10">
    <location>
        <begin position="511"/>
        <end position="538"/>
    </location>
</feature>
<keyword evidence="4 8" id="KW-0863">Zinc-finger</keyword>
<proteinExistence type="predicted"/>
<keyword evidence="6" id="KW-0238">DNA-binding</keyword>
<dbReference type="GO" id="GO:0000981">
    <property type="term" value="F:DNA-binding transcription factor activity, RNA polymerase II-specific"/>
    <property type="evidence" value="ECO:0007669"/>
    <property type="project" value="TreeGrafter"/>
</dbReference>
<keyword evidence="2" id="KW-0479">Metal-binding</keyword>
<dbReference type="SUPFAM" id="SSF57667">
    <property type="entry name" value="beta-beta-alpha zinc fingers"/>
    <property type="match status" value="3"/>
</dbReference>
<dbReference type="PROSITE" id="PS00028">
    <property type="entry name" value="ZINC_FINGER_C2H2_1"/>
    <property type="match status" value="4"/>
</dbReference>
<feature type="region of interest" description="Disordered" evidence="9">
    <location>
        <begin position="1"/>
        <end position="61"/>
    </location>
</feature>
<dbReference type="AlphaFoldDB" id="A0AAN6YXF9"/>
<evidence type="ECO:0000256" key="4">
    <source>
        <dbReference type="ARBA" id="ARBA00022771"/>
    </source>
</evidence>
<dbReference type="RefSeq" id="XP_064674892.1">
    <property type="nucleotide sequence ID" value="XM_064810739.1"/>
</dbReference>
<dbReference type="Gene3D" id="3.30.160.60">
    <property type="entry name" value="Classic Zinc Finger"/>
    <property type="match status" value="5"/>
</dbReference>
<keyword evidence="5" id="KW-0862">Zinc</keyword>
<dbReference type="PROSITE" id="PS50157">
    <property type="entry name" value="ZINC_FINGER_C2H2_2"/>
    <property type="match status" value="4"/>
</dbReference>
<dbReference type="FunFam" id="3.30.160.60:FF:001009">
    <property type="entry name" value="Zinc finger protein 26"/>
    <property type="match status" value="1"/>
</dbReference>
<name>A0AAN6YXF9_9PEZI</name>
<feature type="domain" description="C2H2-type" evidence="10">
    <location>
        <begin position="595"/>
        <end position="624"/>
    </location>
</feature>